<gene>
    <name evidence="1" type="ORF">O1G21_28645</name>
</gene>
<dbReference type="InterPro" id="IPR019587">
    <property type="entry name" value="Polyketide_cyclase/dehydratase"/>
</dbReference>
<protein>
    <submittedName>
        <fullName evidence="1">SRPBCC family protein</fullName>
    </submittedName>
</protein>
<evidence type="ECO:0000313" key="2">
    <source>
        <dbReference type="Proteomes" id="UP001212821"/>
    </source>
</evidence>
<dbReference type="SUPFAM" id="SSF55961">
    <property type="entry name" value="Bet v1-like"/>
    <property type="match status" value="1"/>
</dbReference>
<reference evidence="2" key="1">
    <citation type="submission" date="2022-12" db="EMBL/GenBank/DDBJ databases">
        <authorList>
            <person name="Mo P."/>
        </authorList>
    </citation>
    <scope>NUCLEOTIDE SEQUENCE [LARGE SCALE GENOMIC DNA]</scope>
    <source>
        <strain evidence="2">HUAS 3-15</strain>
    </source>
</reference>
<dbReference type="Pfam" id="PF10604">
    <property type="entry name" value="Polyketide_cyc2"/>
    <property type="match status" value="1"/>
</dbReference>
<keyword evidence="2" id="KW-1185">Reference proteome</keyword>
<dbReference type="Gene3D" id="3.30.530.20">
    <property type="match status" value="1"/>
</dbReference>
<dbReference type="RefSeq" id="WP_270147710.1">
    <property type="nucleotide sequence ID" value="NZ_CP115450.1"/>
</dbReference>
<accession>A0ABY7Q9K0</accession>
<proteinExistence type="predicted"/>
<dbReference type="InterPro" id="IPR023393">
    <property type="entry name" value="START-like_dom_sf"/>
</dbReference>
<organism evidence="1 2">
    <name type="scientific">Kitasatospora cathayae</name>
    <dbReference type="NCBI Taxonomy" id="3004092"/>
    <lineage>
        <taxon>Bacteria</taxon>
        <taxon>Bacillati</taxon>
        <taxon>Actinomycetota</taxon>
        <taxon>Actinomycetes</taxon>
        <taxon>Kitasatosporales</taxon>
        <taxon>Streptomycetaceae</taxon>
        <taxon>Kitasatospora</taxon>
    </lineage>
</organism>
<sequence length="160" mass="17708">MPVLNIHERTIPAPESTVAALLDGLSGPDDRLWPGIAWPPLRLDGPLAVGATGGHGPVRYRVVGYQPGRWVRFRFSAPRGFDGFHEFTVQPSAGGSVLRHTIAMRLRGPGRLSWPLAFRWLHDALLEEALDRAVRACGATVTAPARRSPYVRLLRRLVHR</sequence>
<dbReference type="Proteomes" id="UP001212821">
    <property type="component" value="Chromosome"/>
</dbReference>
<name>A0ABY7Q9K0_9ACTN</name>
<dbReference type="EMBL" id="CP115450">
    <property type="protein sequence ID" value="WBP89413.1"/>
    <property type="molecule type" value="Genomic_DNA"/>
</dbReference>
<evidence type="ECO:0000313" key="1">
    <source>
        <dbReference type="EMBL" id="WBP89413.1"/>
    </source>
</evidence>